<dbReference type="SUPFAM" id="SSF53756">
    <property type="entry name" value="UDP-Glycosyltransferase/glycogen phosphorylase"/>
    <property type="match status" value="1"/>
</dbReference>
<evidence type="ECO:0000256" key="4">
    <source>
        <dbReference type="RuleBase" id="RU003718"/>
    </source>
</evidence>
<dbReference type="PANTHER" id="PTHR48044:SF39">
    <property type="entry name" value="GLYCOSYLTRANSFERASE"/>
    <property type="match status" value="1"/>
</dbReference>
<dbReference type="PROSITE" id="PS00375">
    <property type="entry name" value="UDPGT"/>
    <property type="match status" value="1"/>
</dbReference>
<dbReference type="EMBL" id="PKPP01015819">
    <property type="protein sequence ID" value="PWA38270.1"/>
    <property type="molecule type" value="Genomic_DNA"/>
</dbReference>
<keyword evidence="2 4" id="KW-0328">Glycosyltransferase</keyword>
<dbReference type="STRING" id="35608.A0A2U1KNC6"/>
<protein>
    <recommendedName>
        <fullName evidence="5">Glycosyltransferase</fullName>
        <ecNumber evidence="5">2.4.1.-</ecNumber>
    </recommendedName>
</protein>
<dbReference type="EC" id="2.4.1.-" evidence="5"/>
<evidence type="ECO:0000313" key="6">
    <source>
        <dbReference type="EMBL" id="PWA38270.1"/>
    </source>
</evidence>
<dbReference type="InterPro" id="IPR002213">
    <property type="entry name" value="UDP_glucos_trans"/>
</dbReference>
<name>A0A2U1KNC6_ARTAN</name>
<evidence type="ECO:0000256" key="2">
    <source>
        <dbReference type="ARBA" id="ARBA00022676"/>
    </source>
</evidence>
<sequence length="421" mass="47697">MDSANKSNNNDRYRIILLPWLAYSHISRFLAFAKGLAKHSYLDIYLCSSQINLQIIKKNLPDKYSKSITLVELNLPSTTSLPLHYHTTKGLPPHLLKTLTADYAKSGPDFEVIIQSIRPHLLIYDFSQLWAIDAATSMNVPSVMFLSGCVSLYSMAAHFAIRPSGEKYPFPEMYFKDHEIAHMKAIGKYIPPMEEIDTTSHPFFECMNRSRDIILVKSTRELAGKYIDYMSEIVGKKVLPVGPLVEENSKEDVNEHVELFQWLDNKQDSSVVFVSFGSEYFLSENDIEDIAYGLELSQVSFIWVIRSPDVGVKTSVVEQVLPHGFLERLGDRGIVTDKWLPQAKILSHSSTGGFISHCGWGSVMESIHCGVPVIAMPMQFDQPYNARLAKELGEIMRKKMDEGVDKEVIENLVKLCQLRLL</sequence>
<dbReference type="OrthoDB" id="5835829at2759"/>
<evidence type="ECO:0000256" key="3">
    <source>
        <dbReference type="ARBA" id="ARBA00022679"/>
    </source>
</evidence>
<dbReference type="PANTHER" id="PTHR48044">
    <property type="entry name" value="GLYCOSYLTRANSFERASE"/>
    <property type="match status" value="1"/>
</dbReference>
<reference evidence="6 7" key="1">
    <citation type="journal article" date="2018" name="Mol. Plant">
        <title>The genome of Artemisia annua provides insight into the evolution of Asteraceae family and artemisinin biosynthesis.</title>
        <authorList>
            <person name="Shen Q."/>
            <person name="Zhang L."/>
            <person name="Liao Z."/>
            <person name="Wang S."/>
            <person name="Yan T."/>
            <person name="Shi P."/>
            <person name="Liu M."/>
            <person name="Fu X."/>
            <person name="Pan Q."/>
            <person name="Wang Y."/>
            <person name="Lv Z."/>
            <person name="Lu X."/>
            <person name="Zhang F."/>
            <person name="Jiang W."/>
            <person name="Ma Y."/>
            <person name="Chen M."/>
            <person name="Hao X."/>
            <person name="Li L."/>
            <person name="Tang Y."/>
            <person name="Lv G."/>
            <person name="Zhou Y."/>
            <person name="Sun X."/>
            <person name="Brodelius P.E."/>
            <person name="Rose J.K.C."/>
            <person name="Tang K."/>
        </authorList>
    </citation>
    <scope>NUCLEOTIDE SEQUENCE [LARGE SCALE GENOMIC DNA]</scope>
    <source>
        <strain evidence="7">cv. Huhao1</strain>
        <tissue evidence="6">Leaf</tissue>
    </source>
</reference>
<comment type="similarity">
    <text evidence="1 4">Belongs to the UDP-glycosyltransferase family.</text>
</comment>
<evidence type="ECO:0000313" key="7">
    <source>
        <dbReference type="Proteomes" id="UP000245207"/>
    </source>
</evidence>
<dbReference type="GO" id="GO:0016138">
    <property type="term" value="P:glycoside biosynthetic process"/>
    <property type="evidence" value="ECO:0007669"/>
    <property type="project" value="UniProtKB-ARBA"/>
</dbReference>
<dbReference type="InterPro" id="IPR035595">
    <property type="entry name" value="UDP_glycos_trans_CS"/>
</dbReference>
<dbReference type="Proteomes" id="UP000245207">
    <property type="component" value="Unassembled WGS sequence"/>
</dbReference>
<dbReference type="Pfam" id="PF00201">
    <property type="entry name" value="UDPGT"/>
    <property type="match status" value="1"/>
</dbReference>
<accession>A0A2U1KNC6</accession>
<keyword evidence="7" id="KW-1185">Reference proteome</keyword>
<comment type="caution">
    <text evidence="6">The sequence shown here is derived from an EMBL/GenBank/DDBJ whole genome shotgun (WGS) entry which is preliminary data.</text>
</comment>
<organism evidence="6 7">
    <name type="scientific">Artemisia annua</name>
    <name type="common">Sweet wormwood</name>
    <dbReference type="NCBI Taxonomy" id="35608"/>
    <lineage>
        <taxon>Eukaryota</taxon>
        <taxon>Viridiplantae</taxon>
        <taxon>Streptophyta</taxon>
        <taxon>Embryophyta</taxon>
        <taxon>Tracheophyta</taxon>
        <taxon>Spermatophyta</taxon>
        <taxon>Magnoliopsida</taxon>
        <taxon>eudicotyledons</taxon>
        <taxon>Gunneridae</taxon>
        <taxon>Pentapetalae</taxon>
        <taxon>asterids</taxon>
        <taxon>campanulids</taxon>
        <taxon>Asterales</taxon>
        <taxon>Asteraceae</taxon>
        <taxon>Asteroideae</taxon>
        <taxon>Anthemideae</taxon>
        <taxon>Artemisiinae</taxon>
        <taxon>Artemisia</taxon>
    </lineage>
</organism>
<dbReference type="Gene3D" id="3.40.50.2000">
    <property type="entry name" value="Glycogen Phosphorylase B"/>
    <property type="match status" value="2"/>
</dbReference>
<gene>
    <name evidence="6" type="ORF">CTI12_AA582880</name>
</gene>
<dbReference type="CDD" id="cd03784">
    <property type="entry name" value="GT1_Gtf-like"/>
    <property type="match status" value="1"/>
</dbReference>
<keyword evidence="3 4" id="KW-0808">Transferase</keyword>
<dbReference type="GO" id="GO:0008194">
    <property type="term" value="F:UDP-glycosyltransferase activity"/>
    <property type="evidence" value="ECO:0007669"/>
    <property type="project" value="InterPro"/>
</dbReference>
<dbReference type="AlphaFoldDB" id="A0A2U1KNC6"/>
<dbReference type="FunFam" id="3.40.50.2000:FF:000060">
    <property type="entry name" value="Glycosyltransferase"/>
    <property type="match status" value="1"/>
</dbReference>
<evidence type="ECO:0000256" key="1">
    <source>
        <dbReference type="ARBA" id="ARBA00009995"/>
    </source>
</evidence>
<proteinExistence type="inferred from homology"/>
<evidence type="ECO:0000256" key="5">
    <source>
        <dbReference type="RuleBase" id="RU362057"/>
    </source>
</evidence>